<accession>A0ABQ1QAG6</accession>
<reference evidence="2" key="1">
    <citation type="journal article" date="2019" name="Int. J. Syst. Evol. Microbiol.">
        <title>The Global Catalogue of Microorganisms (GCM) 10K type strain sequencing project: providing services to taxonomists for standard genome sequencing and annotation.</title>
        <authorList>
            <consortium name="The Broad Institute Genomics Platform"/>
            <consortium name="The Broad Institute Genome Sequencing Center for Infectious Disease"/>
            <person name="Wu L."/>
            <person name="Ma J."/>
        </authorList>
    </citation>
    <scope>NUCLEOTIDE SEQUENCE [LARGE SCALE GENOMIC DNA]</scope>
    <source>
        <strain evidence="2">CGMCC 1.12922</strain>
    </source>
</reference>
<sequence length="316" mass="35237">MDNLEQRKNDFHQLYDFENDPGVTLAHLVRAAGDFLCEIVGRKHADPAMKIALGPLDLGGEAEDGWRDLLEENESMAFSEWPMGHLLHDLSAFAQYGIDIAAEPGEDATVIEARLAEKVETAENFLKRCPMDEWLGSDRAEQLEKTVAMARCRLSLDRSKPVDPLDLAELGNISKSRMRGLISGKTPHLKRENGLVPPEVALTWLEKRKGDGYLASIWREPQTPAGETEMETPTSRIVPRAKDGSIFHPGLKTENGFRIGPKGNELTVETFDEALAELRDMEVAFWRRPSATSGKPGIVREEDWVRISSADFASQT</sequence>
<protein>
    <submittedName>
        <fullName evidence="1">Uncharacterized protein</fullName>
    </submittedName>
</protein>
<proteinExistence type="predicted"/>
<evidence type="ECO:0000313" key="2">
    <source>
        <dbReference type="Proteomes" id="UP000617355"/>
    </source>
</evidence>
<evidence type="ECO:0000313" key="1">
    <source>
        <dbReference type="EMBL" id="GGD19474.1"/>
    </source>
</evidence>
<keyword evidence="2" id="KW-1185">Reference proteome</keyword>
<dbReference type="Proteomes" id="UP000617355">
    <property type="component" value="Unassembled WGS sequence"/>
</dbReference>
<organism evidence="1 2">
    <name type="scientific">Sinisalibacter lacisalsi</name>
    <dbReference type="NCBI Taxonomy" id="1526570"/>
    <lineage>
        <taxon>Bacteria</taxon>
        <taxon>Pseudomonadati</taxon>
        <taxon>Pseudomonadota</taxon>
        <taxon>Alphaproteobacteria</taxon>
        <taxon>Rhodobacterales</taxon>
        <taxon>Roseobacteraceae</taxon>
        <taxon>Sinisalibacter</taxon>
    </lineage>
</organism>
<dbReference type="RefSeq" id="WP_229737985.1">
    <property type="nucleotide sequence ID" value="NZ_BMGI01000001.1"/>
</dbReference>
<gene>
    <name evidence="1" type="ORF">GCM10011358_00070</name>
</gene>
<comment type="caution">
    <text evidence="1">The sequence shown here is derived from an EMBL/GenBank/DDBJ whole genome shotgun (WGS) entry which is preliminary data.</text>
</comment>
<name>A0ABQ1QAG6_9RHOB</name>
<dbReference type="EMBL" id="BMGI01000001">
    <property type="protein sequence ID" value="GGD19474.1"/>
    <property type="molecule type" value="Genomic_DNA"/>
</dbReference>